<evidence type="ECO:0000313" key="4">
    <source>
        <dbReference type="Proteomes" id="UP001278766"/>
    </source>
</evidence>
<evidence type="ECO:0000259" key="2">
    <source>
        <dbReference type="Pfam" id="PF13472"/>
    </source>
</evidence>
<dbReference type="Pfam" id="PF13472">
    <property type="entry name" value="Lipase_GDSL_2"/>
    <property type="match status" value="1"/>
</dbReference>
<protein>
    <submittedName>
        <fullName evidence="3">SGNH hydrolase-type esterase domain-containing protein</fullName>
    </submittedName>
</protein>
<accession>A0AAE0HLM1</accession>
<reference evidence="3" key="1">
    <citation type="journal article" date="2023" name="Mol. Phylogenet. Evol.">
        <title>Genome-scale phylogeny and comparative genomics of the fungal order Sordariales.</title>
        <authorList>
            <person name="Hensen N."/>
            <person name="Bonometti L."/>
            <person name="Westerberg I."/>
            <person name="Brannstrom I.O."/>
            <person name="Guillou S."/>
            <person name="Cros-Aarteil S."/>
            <person name="Calhoun S."/>
            <person name="Haridas S."/>
            <person name="Kuo A."/>
            <person name="Mondo S."/>
            <person name="Pangilinan J."/>
            <person name="Riley R."/>
            <person name="LaButti K."/>
            <person name="Andreopoulos B."/>
            <person name="Lipzen A."/>
            <person name="Chen C."/>
            <person name="Yan M."/>
            <person name="Daum C."/>
            <person name="Ng V."/>
            <person name="Clum A."/>
            <person name="Steindorff A."/>
            <person name="Ohm R.A."/>
            <person name="Martin F."/>
            <person name="Silar P."/>
            <person name="Natvig D.O."/>
            <person name="Lalanne C."/>
            <person name="Gautier V."/>
            <person name="Ament-Velasquez S.L."/>
            <person name="Kruys A."/>
            <person name="Hutchinson M.I."/>
            <person name="Powell A.J."/>
            <person name="Barry K."/>
            <person name="Miller A.N."/>
            <person name="Grigoriev I.V."/>
            <person name="Debuchy R."/>
            <person name="Gladieux P."/>
            <person name="Hiltunen Thoren M."/>
            <person name="Johannesson H."/>
        </authorList>
    </citation>
    <scope>NUCLEOTIDE SEQUENCE</scope>
    <source>
        <strain evidence="3">CBS 168.71</strain>
    </source>
</reference>
<dbReference type="EMBL" id="JAUEPN010000002">
    <property type="protein sequence ID" value="KAK3298823.1"/>
    <property type="molecule type" value="Genomic_DNA"/>
</dbReference>
<dbReference type="GO" id="GO:0004622">
    <property type="term" value="F:phosphatidylcholine lysophospholipase activity"/>
    <property type="evidence" value="ECO:0007669"/>
    <property type="project" value="TreeGrafter"/>
</dbReference>
<feature type="region of interest" description="Disordered" evidence="1">
    <location>
        <begin position="230"/>
        <end position="254"/>
    </location>
</feature>
<feature type="domain" description="SGNH hydrolase-type esterase" evidence="2">
    <location>
        <begin position="20"/>
        <end position="209"/>
    </location>
</feature>
<keyword evidence="4" id="KW-1185">Reference proteome</keyword>
<name>A0AAE0HLM1_9PEZI</name>
<dbReference type="CDD" id="cd00229">
    <property type="entry name" value="SGNH_hydrolase"/>
    <property type="match status" value="1"/>
</dbReference>
<dbReference type="SUPFAM" id="SSF52266">
    <property type="entry name" value="SGNH hydrolase"/>
    <property type="match status" value="1"/>
</dbReference>
<dbReference type="InterPro" id="IPR036514">
    <property type="entry name" value="SGNH_hydro_sf"/>
</dbReference>
<gene>
    <name evidence="3" type="ORF">B0H64DRAFT_371255</name>
</gene>
<dbReference type="RefSeq" id="XP_062662337.1">
    <property type="nucleotide sequence ID" value="XM_062802141.1"/>
</dbReference>
<proteinExistence type="predicted"/>
<feature type="compositionally biased region" description="Basic and acidic residues" evidence="1">
    <location>
        <begin position="241"/>
        <end position="250"/>
    </location>
</feature>
<organism evidence="3 4">
    <name type="scientific">Chaetomium fimeti</name>
    <dbReference type="NCBI Taxonomy" id="1854472"/>
    <lineage>
        <taxon>Eukaryota</taxon>
        <taxon>Fungi</taxon>
        <taxon>Dikarya</taxon>
        <taxon>Ascomycota</taxon>
        <taxon>Pezizomycotina</taxon>
        <taxon>Sordariomycetes</taxon>
        <taxon>Sordariomycetidae</taxon>
        <taxon>Sordariales</taxon>
        <taxon>Chaetomiaceae</taxon>
        <taxon>Chaetomium</taxon>
    </lineage>
</organism>
<dbReference type="Proteomes" id="UP001278766">
    <property type="component" value="Unassembled WGS sequence"/>
</dbReference>
<sequence length="271" mass="30514">MGALLAKLKMTSRPKLRILCFGDSLTAGYSAWGAIHHPYNEMLEHMVSMAYPDLKVVTAEDGLSGATVKSAFQTRMNAQFAPPKKRKDDEEGDGKPYDWAIVLGGTNDIGMGFPPEEIFESLKEVWEVPLSHKCKVLALTVPEAGITSPKARQRIDAQRNTLNDLIKGYKREGFHVYDLHATVPYYAMSESDRKKYWDDHLHFTPDGYDMIGNKVGIALVSLLAKEKVNSPQRPQKRRRLFKGDDKKFEEEVGDPSALNQGYVVVRRVDLD</sequence>
<evidence type="ECO:0000313" key="3">
    <source>
        <dbReference type="EMBL" id="KAK3298823.1"/>
    </source>
</evidence>
<evidence type="ECO:0000256" key="1">
    <source>
        <dbReference type="SAM" id="MobiDB-lite"/>
    </source>
</evidence>
<dbReference type="InterPro" id="IPR013830">
    <property type="entry name" value="SGNH_hydro"/>
</dbReference>
<reference evidence="3" key="2">
    <citation type="submission" date="2023-06" db="EMBL/GenBank/DDBJ databases">
        <authorList>
            <consortium name="Lawrence Berkeley National Laboratory"/>
            <person name="Haridas S."/>
            <person name="Hensen N."/>
            <person name="Bonometti L."/>
            <person name="Westerberg I."/>
            <person name="Brannstrom I.O."/>
            <person name="Guillou S."/>
            <person name="Cros-Aarteil S."/>
            <person name="Calhoun S."/>
            <person name="Kuo A."/>
            <person name="Mondo S."/>
            <person name="Pangilinan J."/>
            <person name="Riley R."/>
            <person name="Labutti K."/>
            <person name="Andreopoulos B."/>
            <person name="Lipzen A."/>
            <person name="Chen C."/>
            <person name="Yanf M."/>
            <person name="Daum C."/>
            <person name="Ng V."/>
            <person name="Clum A."/>
            <person name="Steindorff A."/>
            <person name="Ohm R."/>
            <person name="Martin F."/>
            <person name="Silar P."/>
            <person name="Natvig D."/>
            <person name="Lalanne C."/>
            <person name="Gautier V."/>
            <person name="Ament-Velasquez S.L."/>
            <person name="Kruys A."/>
            <person name="Hutchinson M.I."/>
            <person name="Powell A.J."/>
            <person name="Barry K."/>
            <person name="Miller A.N."/>
            <person name="Grigoriev I.V."/>
            <person name="Debuchy R."/>
            <person name="Gladieux P."/>
            <person name="Thoren M.H."/>
            <person name="Johannesson H."/>
        </authorList>
    </citation>
    <scope>NUCLEOTIDE SEQUENCE</scope>
    <source>
        <strain evidence="3">CBS 168.71</strain>
    </source>
</reference>
<dbReference type="PANTHER" id="PTHR30383">
    <property type="entry name" value="THIOESTERASE 1/PROTEASE 1/LYSOPHOSPHOLIPASE L1"/>
    <property type="match status" value="1"/>
</dbReference>
<dbReference type="GeneID" id="87839089"/>
<dbReference type="PANTHER" id="PTHR30383:SF19">
    <property type="entry name" value="FIBRONECTIN TYPE-III DOMAIN-CONTAINING PROTEIN"/>
    <property type="match status" value="1"/>
</dbReference>
<dbReference type="Gene3D" id="3.40.50.1110">
    <property type="entry name" value="SGNH hydrolase"/>
    <property type="match status" value="1"/>
</dbReference>
<comment type="caution">
    <text evidence="3">The sequence shown here is derived from an EMBL/GenBank/DDBJ whole genome shotgun (WGS) entry which is preliminary data.</text>
</comment>
<dbReference type="AlphaFoldDB" id="A0AAE0HLM1"/>
<dbReference type="InterPro" id="IPR051532">
    <property type="entry name" value="Ester_Hydrolysis_Enzymes"/>
</dbReference>
<keyword evidence="3" id="KW-0378">Hydrolase</keyword>